<dbReference type="InterPro" id="IPR029060">
    <property type="entry name" value="PIN-like_dom_sf"/>
</dbReference>
<dbReference type="AlphaFoldDB" id="A0A1F5GAI6"/>
<dbReference type="NCBIfam" id="TIGR00305">
    <property type="entry name" value="putative toxin-antitoxin system toxin component, PIN family"/>
    <property type="match status" value="1"/>
</dbReference>
<accession>A0A1F5GAI6</accession>
<dbReference type="Gene3D" id="3.40.50.1010">
    <property type="entry name" value="5'-nuclease"/>
    <property type="match status" value="1"/>
</dbReference>
<evidence type="ECO:0000259" key="1">
    <source>
        <dbReference type="SMART" id="SM00670"/>
    </source>
</evidence>
<dbReference type="PANTHER" id="PTHR34610:SF3">
    <property type="entry name" value="SSL7007 PROTEIN"/>
    <property type="match status" value="1"/>
</dbReference>
<evidence type="ECO:0000313" key="3">
    <source>
        <dbReference type="Proteomes" id="UP000178577"/>
    </source>
</evidence>
<reference evidence="2 3" key="1">
    <citation type="journal article" date="2016" name="Nat. Commun.">
        <title>Thousands of microbial genomes shed light on interconnected biogeochemical processes in an aquifer system.</title>
        <authorList>
            <person name="Anantharaman K."/>
            <person name="Brown C.T."/>
            <person name="Hug L.A."/>
            <person name="Sharon I."/>
            <person name="Castelle C.J."/>
            <person name="Probst A.J."/>
            <person name="Thomas B.C."/>
            <person name="Singh A."/>
            <person name="Wilkins M.J."/>
            <person name="Karaoz U."/>
            <person name="Brodie E.L."/>
            <person name="Williams K.H."/>
            <person name="Hubbard S.S."/>
            <person name="Banfield J.F."/>
        </authorList>
    </citation>
    <scope>NUCLEOTIDE SEQUENCE [LARGE SCALE GENOMIC DNA]</scope>
</reference>
<dbReference type="SMART" id="SM00670">
    <property type="entry name" value="PINc"/>
    <property type="match status" value="1"/>
</dbReference>
<dbReference type="Proteomes" id="UP000178577">
    <property type="component" value="Unassembled WGS sequence"/>
</dbReference>
<feature type="domain" description="PIN" evidence="1">
    <location>
        <begin position="3"/>
        <end position="114"/>
    </location>
</feature>
<organism evidence="2 3">
    <name type="scientific">Candidatus Curtissbacteria bacterium RIFCSPHIGHO2_01_FULL_40_12</name>
    <dbReference type="NCBI Taxonomy" id="1797710"/>
    <lineage>
        <taxon>Bacteria</taxon>
        <taxon>Candidatus Curtissiibacteriota</taxon>
    </lineage>
</organism>
<dbReference type="SUPFAM" id="SSF88723">
    <property type="entry name" value="PIN domain-like"/>
    <property type="match status" value="1"/>
</dbReference>
<dbReference type="EMBL" id="MFAY01000024">
    <property type="protein sequence ID" value="OGD88860.1"/>
    <property type="molecule type" value="Genomic_DNA"/>
</dbReference>
<proteinExistence type="predicted"/>
<comment type="caution">
    <text evidence="2">The sequence shown here is derived from an EMBL/GenBank/DDBJ whole genome shotgun (WGS) entry which is preliminary data.</text>
</comment>
<dbReference type="Pfam" id="PF13470">
    <property type="entry name" value="PIN_3"/>
    <property type="match status" value="1"/>
</dbReference>
<dbReference type="InterPro" id="IPR002850">
    <property type="entry name" value="PIN_toxin-like"/>
</dbReference>
<dbReference type="PANTHER" id="PTHR34610">
    <property type="entry name" value="SSL7007 PROTEIN"/>
    <property type="match status" value="1"/>
</dbReference>
<gene>
    <name evidence="2" type="ORF">A2693_04300</name>
</gene>
<evidence type="ECO:0000313" key="2">
    <source>
        <dbReference type="EMBL" id="OGD88860.1"/>
    </source>
</evidence>
<name>A0A1F5GAI6_9BACT</name>
<dbReference type="InterPro" id="IPR002716">
    <property type="entry name" value="PIN_dom"/>
</dbReference>
<protein>
    <submittedName>
        <fullName evidence="2">Putative toxin-antitoxin system toxin component, PIN family</fullName>
    </submittedName>
</protein>
<sequence length="136" mass="15304">MKSGVVLDTNIFISAVLYGGNPRRILDLAVSERIEVYISLVLLDELRRVLKEKFSLSSFEVSMVIDEIKDFAEIIEPKVKLKVIKGDPSDNRVLECALQAKVDYIVSGDKHLLNLRNFGGIKIVNPAEFLKQTKLT</sequence>